<dbReference type="GO" id="GO:0017004">
    <property type="term" value="P:cytochrome complex assembly"/>
    <property type="evidence" value="ECO:0007669"/>
    <property type="project" value="UniProtKB-KW"/>
</dbReference>
<evidence type="ECO:0000256" key="2">
    <source>
        <dbReference type="ARBA" id="ARBA00022748"/>
    </source>
</evidence>
<dbReference type="PANTHER" id="PTHR42852:SF6">
    <property type="entry name" value="THIOL:DISULFIDE INTERCHANGE PROTEIN DSBE"/>
    <property type="match status" value="1"/>
</dbReference>
<dbReference type="InterPro" id="IPR013766">
    <property type="entry name" value="Thioredoxin_domain"/>
</dbReference>
<sequence length="376" mass="42194">MKKFIITTLSFVTFCLPLTLMAQMGYTITGKFAALNVPAKAYLVTLHDKRWKETDSVVIKNGKFRFTGKVDEPQTAFIAIQRSSGKRDDLPFYLENSNITFTAKDSIKNAVVSGSVSDKEDRELSALTTPFTIKITKIQNEFSRDDHKPVNKTAAEKKNAGDSIQSYVAQIRNIELKFIETHPNSFMALYTFNNFILNGHFNSAEVSPLFYKFSPQLQSSALGKLAIDRIISAERRGLGVKIIDFTQTDFDGKVFNITSLRGKYVLLDFWASWCYWCRAENPNVIKAYQQLKDRNLEIVSVSFDDTRASWEGAVKADKLPWLQVSDLKGMLVRDGLAAKLDITAIPQNLLINPEGVIIAANLRGEDLPAKLAALIK</sequence>
<gene>
    <name evidence="7" type="ORF">SAMN05443550_104182</name>
</gene>
<dbReference type="InterPro" id="IPR025380">
    <property type="entry name" value="DUF4369"/>
</dbReference>
<dbReference type="InterPro" id="IPR000866">
    <property type="entry name" value="AhpC/TSA"/>
</dbReference>
<reference evidence="7 8" key="1">
    <citation type="submission" date="2016-10" db="EMBL/GenBank/DDBJ databases">
        <authorList>
            <person name="de Groot N.N."/>
        </authorList>
    </citation>
    <scope>NUCLEOTIDE SEQUENCE [LARGE SCALE GENOMIC DNA]</scope>
    <source>
        <strain evidence="7 8">DSM 19033</strain>
    </source>
</reference>
<dbReference type="GO" id="GO:0016491">
    <property type="term" value="F:oxidoreductase activity"/>
    <property type="evidence" value="ECO:0007669"/>
    <property type="project" value="InterPro"/>
</dbReference>
<keyword evidence="8" id="KW-1185">Reference proteome</keyword>
<evidence type="ECO:0000256" key="5">
    <source>
        <dbReference type="SAM" id="SignalP"/>
    </source>
</evidence>
<dbReference type="Proteomes" id="UP000198850">
    <property type="component" value="Unassembled WGS sequence"/>
</dbReference>
<keyword evidence="5" id="KW-0732">Signal</keyword>
<feature type="chain" id="PRO_5011456585" evidence="5">
    <location>
        <begin position="23"/>
        <end position="376"/>
    </location>
</feature>
<dbReference type="AlphaFoldDB" id="A0A1H4CT72"/>
<dbReference type="Pfam" id="PF00578">
    <property type="entry name" value="AhpC-TSA"/>
    <property type="match status" value="1"/>
</dbReference>
<protein>
    <submittedName>
        <fullName evidence="7">Peroxiredoxin</fullName>
    </submittedName>
</protein>
<dbReference type="STRING" id="425514.SAMN05443550_104182"/>
<feature type="signal peptide" evidence="5">
    <location>
        <begin position="1"/>
        <end position="22"/>
    </location>
</feature>
<evidence type="ECO:0000259" key="6">
    <source>
        <dbReference type="PROSITE" id="PS51352"/>
    </source>
</evidence>
<comment type="subcellular location">
    <subcellularLocation>
        <location evidence="1">Cell envelope</location>
    </subcellularLocation>
</comment>
<name>A0A1H4CT72_9SPHI</name>
<dbReference type="InterPro" id="IPR036249">
    <property type="entry name" value="Thioredoxin-like_sf"/>
</dbReference>
<feature type="domain" description="Thioredoxin" evidence="6">
    <location>
        <begin position="236"/>
        <end position="376"/>
    </location>
</feature>
<dbReference type="OrthoDB" id="750178at2"/>
<dbReference type="PROSITE" id="PS51352">
    <property type="entry name" value="THIOREDOXIN_2"/>
    <property type="match status" value="1"/>
</dbReference>
<evidence type="ECO:0000256" key="3">
    <source>
        <dbReference type="ARBA" id="ARBA00023157"/>
    </source>
</evidence>
<dbReference type="EMBL" id="FNRA01000004">
    <property type="protein sequence ID" value="SEA63643.1"/>
    <property type="molecule type" value="Genomic_DNA"/>
</dbReference>
<dbReference type="Gene3D" id="3.40.30.10">
    <property type="entry name" value="Glutaredoxin"/>
    <property type="match status" value="1"/>
</dbReference>
<keyword evidence="4" id="KW-0676">Redox-active center</keyword>
<dbReference type="PANTHER" id="PTHR42852">
    <property type="entry name" value="THIOL:DISULFIDE INTERCHANGE PROTEIN DSBE"/>
    <property type="match status" value="1"/>
</dbReference>
<evidence type="ECO:0000256" key="1">
    <source>
        <dbReference type="ARBA" id="ARBA00004196"/>
    </source>
</evidence>
<evidence type="ECO:0000256" key="4">
    <source>
        <dbReference type="ARBA" id="ARBA00023284"/>
    </source>
</evidence>
<dbReference type="GO" id="GO:0030313">
    <property type="term" value="C:cell envelope"/>
    <property type="evidence" value="ECO:0007669"/>
    <property type="project" value="UniProtKB-SubCell"/>
</dbReference>
<proteinExistence type="predicted"/>
<organism evidence="7 8">
    <name type="scientific">Pedobacter hartonius</name>
    <dbReference type="NCBI Taxonomy" id="425514"/>
    <lineage>
        <taxon>Bacteria</taxon>
        <taxon>Pseudomonadati</taxon>
        <taxon>Bacteroidota</taxon>
        <taxon>Sphingobacteriia</taxon>
        <taxon>Sphingobacteriales</taxon>
        <taxon>Sphingobacteriaceae</taxon>
        <taxon>Pedobacter</taxon>
    </lineage>
</organism>
<dbReference type="InterPro" id="IPR050553">
    <property type="entry name" value="Thioredoxin_ResA/DsbE_sf"/>
</dbReference>
<dbReference type="CDD" id="cd02966">
    <property type="entry name" value="TlpA_like_family"/>
    <property type="match status" value="1"/>
</dbReference>
<keyword evidence="3" id="KW-1015">Disulfide bond</keyword>
<evidence type="ECO:0000313" key="7">
    <source>
        <dbReference type="EMBL" id="SEA63643.1"/>
    </source>
</evidence>
<accession>A0A1H4CT72</accession>
<dbReference type="GO" id="GO:0016209">
    <property type="term" value="F:antioxidant activity"/>
    <property type="evidence" value="ECO:0007669"/>
    <property type="project" value="InterPro"/>
</dbReference>
<evidence type="ECO:0000313" key="8">
    <source>
        <dbReference type="Proteomes" id="UP000198850"/>
    </source>
</evidence>
<dbReference type="Pfam" id="PF14289">
    <property type="entry name" value="DUF4369"/>
    <property type="match status" value="1"/>
</dbReference>
<keyword evidence="2" id="KW-0201">Cytochrome c-type biogenesis</keyword>
<dbReference type="SUPFAM" id="SSF52833">
    <property type="entry name" value="Thioredoxin-like"/>
    <property type="match status" value="1"/>
</dbReference>